<organism evidence="2 3">
    <name type="scientific">Lithospermum erythrorhizon</name>
    <name type="common">Purple gromwell</name>
    <name type="synonym">Lithospermum officinale var. erythrorhizon</name>
    <dbReference type="NCBI Taxonomy" id="34254"/>
    <lineage>
        <taxon>Eukaryota</taxon>
        <taxon>Viridiplantae</taxon>
        <taxon>Streptophyta</taxon>
        <taxon>Embryophyta</taxon>
        <taxon>Tracheophyta</taxon>
        <taxon>Spermatophyta</taxon>
        <taxon>Magnoliopsida</taxon>
        <taxon>eudicotyledons</taxon>
        <taxon>Gunneridae</taxon>
        <taxon>Pentapetalae</taxon>
        <taxon>asterids</taxon>
        <taxon>lamiids</taxon>
        <taxon>Boraginales</taxon>
        <taxon>Boraginaceae</taxon>
        <taxon>Boraginoideae</taxon>
        <taxon>Lithospermeae</taxon>
        <taxon>Lithospermum</taxon>
    </lineage>
</organism>
<evidence type="ECO:0000313" key="3">
    <source>
        <dbReference type="Proteomes" id="UP001454036"/>
    </source>
</evidence>
<dbReference type="AlphaFoldDB" id="A0AAV3NTW9"/>
<dbReference type="PANTHER" id="PTHR24559">
    <property type="entry name" value="TRANSPOSON TY3-I GAG-POL POLYPROTEIN"/>
    <property type="match status" value="1"/>
</dbReference>
<evidence type="ECO:0000256" key="1">
    <source>
        <dbReference type="SAM" id="MobiDB-lite"/>
    </source>
</evidence>
<comment type="caution">
    <text evidence="2">The sequence shown here is derived from an EMBL/GenBank/DDBJ whole genome shotgun (WGS) entry which is preliminary data.</text>
</comment>
<evidence type="ECO:0008006" key="4">
    <source>
        <dbReference type="Google" id="ProtNLM"/>
    </source>
</evidence>
<evidence type="ECO:0000313" key="2">
    <source>
        <dbReference type="EMBL" id="GAA0142241.1"/>
    </source>
</evidence>
<sequence>MSTKGEAQQQDDNSPRERENLKRPVSHEEIVKVPFAEGELEKTFRIGTMKYRDIFAWGPEDMPGINISVAWDKLHVDSMYVPVKQKKRIYSDEKNQAVRNEVDLLLKAGVISELQFLEWIANVVLVKKPNGTWRMCRDFTSLHKACPKDFCPLPCLARLVDGSAGHEVFDFMDALRGYYHIKMYPEDEENIAFTIEYGLYCGR</sequence>
<proteinExistence type="predicted"/>
<dbReference type="SUPFAM" id="SSF56672">
    <property type="entry name" value="DNA/RNA polymerases"/>
    <property type="match status" value="1"/>
</dbReference>
<protein>
    <recommendedName>
        <fullName evidence="4">Transposon Ty3-I Gag-Pol polyprotein</fullName>
    </recommendedName>
</protein>
<reference evidence="2 3" key="1">
    <citation type="submission" date="2024-01" db="EMBL/GenBank/DDBJ databases">
        <title>The complete chloroplast genome sequence of Lithospermum erythrorhizon: insights into the phylogenetic relationship among Boraginaceae species and the maternal lineages of purple gromwells.</title>
        <authorList>
            <person name="Okada T."/>
            <person name="Watanabe K."/>
        </authorList>
    </citation>
    <scope>NUCLEOTIDE SEQUENCE [LARGE SCALE GENOMIC DNA]</scope>
</reference>
<feature type="compositionally biased region" description="Polar residues" evidence="1">
    <location>
        <begin position="1"/>
        <end position="12"/>
    </location>
</feature>
<keyword evidence="3" id="KW-1185">Reference proteome</keyword>
<dbReference type="InterPro" id="IPR043502">
    <property type="entry name" value="DNA/RNA_pol_sf"/>
</dbReference>
<dbReference type="Gene3D" id="3.10.10.10">
    <property type="entry name" value="HIV Type 1 Reverse Transcriptase, subunit A, domain 1"/>
    <property type="match status" value="1"/>
</dbReference>
<gene>
    <name evidence="2" type="ORF">LIER_03187</name>
</gene>
<feature type="region of interest" description="Disordered" evidence="1">
    <location>
        <begin position="1"/>
        <end position="23"/>
    </location>
</feature>
<dbReference type="Proteomes" id="UP001454036">
    <property type="component" value="Unassembled WGS sequence"/>
</dbReference>
<dbReference type="InterPro" id="IPR053134">
    <property type="entry name" value="RNA-dir_DNA_polymerase"/>
</dbReference>
<dbReference type="PANTHER" id="PTHR24559:SF430">
    <property type="entry name" value="RNA-DIRECTED DNA POLYMERASE"/>
    <property type="match status" value="1"/>
</dbReference>
<dbReference type="EMBL" id="BAABME010000376">
    <property type="protein sequence ID" value="GAA0142241.1"/>
    <property type="molecule type" value="Genomic_DNA"/>
</dbReference>
<accession>A0AAV3NTW9</accession>
<feature type="compositionally biased region" description="Basic and acidic residues" evidence="1">
    <location>
        <begin position="13"/>
        <end position="23"/>
    </location>
</feature>
<name>A0AAV3NTW9_LITER</name>